<name>A0A0P7JRH3_9RHOB</name>
<accession>A0A0P7JRH3</accession>
<protein>
    <submittedName>
        <fullName evidence="1">Uncharacterized protein</fullName>
    </submittedName>
</protein>
<proteinExistence type="predicted"/>
<dbReference type="STRING" id="154981.AKJ29_15230"/>
<evidence type="ECO:0000313" key="1">
    <source>
        <dbReference type="EMBL" id="KPN64014.1"/>
    </source>
</evidence>
<dbReference type="Proteomes" id="UP000050471">
    <property type="component" value="Unassembled WGS sequence"/>
</dbReference>
<evidence type="ECO:0000313" key="2">
    <source>
        <dbReference type="Proteomes" id="UP000050471"/>
    </source>
</evidence>
<reference evidence="1 2" key="1">
    <citation type="submission" date="2015-09" db="EMBL/GenBank/DDBJ databases">
        <title>Draft genome sequence of Aliiroseovarius crassostreae CV919-312TSm, the causative agent of Roseovarius Oyster Disease (formerly Juvenile Oyster Disease).</title>
        <authorList>
            <person name="Kessner L."/>
            <person name="Spinard E."/>
            <person name="Nelson D."/>
        </authorList>
    </citation>
    <scope>NUCLEOTIDE SEQUENCE [LARGE SCALE GENOMIC DNA]</scope>
    <source>
        <strain evidence="1 2">CV919-312</strain>
    </source>
</reference>
<comment type="caution">
    <text evidence="1">The sequence shown here is derived from an EMBL/GenBank/DDBJ whole genome shotgun (WGS) entry which is preliminary data.</text>
</comment>
<keyword evidence="2" id="KW-1185">Reference proteome</keyword>
<dbReference type="AlphaFoldDB" id="A0A0P7JRH3"/>
<dbReference type="EMBL" id="LKBA01000004">
    <property type="protein sequence ID" value="KPN64014.1"/>
    <property type="molecule type" value="Genomic_DNA"/>
</dbReference>
<organism evidence="1 2">
    <name type="scientific">Aliiroseovarius crassostreae</name>
    <dbReference type="NCBI Taxonomy" id="154981"/>
    <lineage>
        <taxon>Bacteria</taxon>
        <taxon>Pseudomonadati</taxon>
        <taxon>Pseudomonadota</taxon>
        <taxon>Alphaproteobacteria</taxon>
        <taxon>Rhodobacterales</taxon>
        <taxon>Paracoccaceae</taxon>
        <taxon>Aliiroseovarius</taxon>
    </lineage>
</organism>
<gene>
    <name evidence="1" type="ORF">AKJ29_15230</name>
</gene>
<sequence>MAQPIRIEGTVGQHVTRVQPIQQIWHTAQVVSLAWQQAEVGEVSKRVSHGQYFGGDTAVRLAYGLALRPPFAPWPAR</sequence>